<organism evidence="2 3">
    <name type="scientific">Homoserinibacter gongjuensis</name>
    <dbReference type="NCBI Taxonomy" id="1162968"/>
    <lineage>
        <taxon>Bacteria</taxon>
        <taxon>Bacillati</taxon>
        <taxon>Actinomycetota</taxon>
        <taxon>Actinomycetes</taxon>
        <taxon>Micrococcales</taxon>
        <taxon>Microbacteriaceae</taxon>
        <taxon>Homoserinibacter</taxon>
    </lineage>
</organism>
<dbReference type="Proteomes" id="UP001157069">
    <property type="component" value="Unassembled WGS sequence"/>
</dbReference>
<protein>
    <submittedName>
        <fullName evidence="2">Uncharacterized protein</fullName>
    </submittedName>
</protein>
<evidence type="ECO:0000313" key="3">
    <source>
        <dbReference type="Proteomes" id="UP001157069"/>
    </source>
</evidence>
<keyword evidence="1" id="KW-0472">Membrane</keyword>
<dbReference type="EMBL" id="BSVA01000001">
    <property type="protein sequence ID" value="GMA93132.1"/>
    <property type="molecule type" value="Genomic_DNA"/>
</dbReference>
<gene>
    <name evidence="2" type="ORF">GCM10025869_36610</name>
</gene>
<keyword evidence="1" id="KW-0812">Transmembrane</keyword>
<evidence type="ECO:0000256" key="1">
    <source>
        <dbReference type="SAM" id="Phobius"/>
    </source>
</evidence>
<keyword evidence="1" id="KW-1133">Transmembrane helix</keyword>
<name>A0ABQ6JXV8_9MICO</name>
<sequence length="132" mass="13529">MGSATANALVLPEVPNSDLIMGTVRSTGEVIVTGTISLPASLASTGALPAQLDESDLDNLLDPGDQQVVSTDSQPVRAMRAVSTHTSSREIIGNIKPKRSNRALTVLIVSAAGMAVVVVTLLVVALTQGVLN</sequence>
<reference evidence="3" key="1">
    <citation type="journal article" date="2019" name="Int. J. Syst. Evol. Microbiol.">
        <title>The Global Catalogue of Microorganisms (GCM) 10K type strain sequencing project: providing services to taxonomists for standard genome sequencing and annotation.</title>
        <authorList>
            <consortium name="The Broad Institute Genomics Platform"/>
            <consortium name="The Broad Institute Genome Sequencing Center for Infectious Disease"/>
            <person name="Wu L."/>
            <person name="Ma J."/>
        </authorList>
    </citation>
    <scope>NUCLEOTIDE SEQUENCE [LARGE SCALE GENOMIC DNA]</scope>
    <source>
        <strain evidence="3">NBRC 108755</strain>
    </source>
</reference>
<feature type="transmembrane region" description="Helical" evidence="1">
    <location>
        <begin position="104"/>
        <end position="126"/>
    </location>
</feature>
<evidence type="ECO:0000313" key="2">
    <source>
        <dbReference type="EMBL" id="GMA93132.1"/>
    </source>
</evidence>
<accession>A0ABQ6JXV8</accession>
<comment type="caution">
    <text evidence="2">The sequence shown here is derived from an EMBL/GenBank/DDBJ whole genome shotgun (WGS) entry which is preliminary data.</text>
</comment>
<proteinExistence type="predicted"/>
<keyword evidence="3" id="KW-1185">Reference proteome</keyword>